<accession>A0A8H4KAB8</accession>
<dbReference type="Gene3D" id="3.40.605.10">
    <property type="entry name" value="Aldehyde Dehydrogenase, Chain A, domain 1"/>
    <property type="match status" value="2"/>
</dbReference>
<dbReference type="InterPro" id="IPR016163">
    <property type="entry name" value="Ald_DH_C"/>
</dbReference>
<sequence>METKLLDTTVLPTTNTIENKPCQGSGPELSLSNPKDCSDIVTFQTSSEDDVNRAIAAANKAFKAEWSTFSGVKRAECLNKYADLLEQHTEEIAYFENYAGWADKIKGDMYPPDDGYYKIVRHEPLGTCVGITAWNSSINFFSWKAGPALACGNTVIIKPSEKSPLGTLAAGRLIEAAGFPPGVFQVISGAGQVGMQLCSHMDVQKVSFTGSTMTGKKVQEAAAKSNLKRVTLELGGKSPGIVFEDADIEAAVESSVFGITVNTGQVCAATSRLFLHESIATTFLERMKERFVGLANSLGGDPQDRSTSYGPLVDKAQYERVIGYIEAGRKDSKPFVGGKEHTNSGYFVEPTIFLNPNKDGTIYKEEIFGPVLCVYTFQTEDEAIALGNETEYGLAGAIYTENLKRALRTSAQLRAGTVSINAAAVICAQVPMGGFGQSGIGRELGEYALRHYTEPKTIWIK</sequence>
<keyword evidence="10" id="KW-1185">Reference proteome</keyword>
<dbReference type="InterPro" id="IPR015590">
    <property type="entry name" value="Aldehyde_DH_dom"/>
</dbReference>
<dbReference type="Proteomes" id="UP000605986">
    <property type="component" value="Unassembled WGS sequence"/>
</dbReference>
<dbReference type="FunFam" id="3.40.605.10:FF:000029">
    <property type="entry name" value="Aldehyde dehydrogenase, mitochondrial"/>
    <property type="match status" value="1"/>
</dbReference>
<dbReference type="SUPFAM" id="SSF53720">
    <property type="entry name" value="ALDH-like"/>
    <property type="match status" value="1"/>
</dbReference>
<dbReference type="OrthoDB" id="310895at2759"/>
<reference evidence="9" key="1">
    <citation type="submission" date="2020-01" db="EMBL/GenBank/DDBJ databases">
        <title>Identification and distribution of gene clusters putatively required for synthesis of sphingolipid metabolism inhibitors in phylogenetically diverse species of the filamentous fungus Fusarium.</title>
        <authorList>
            <person name="Kim H.-S."/>
            <person name="Busman M."/>
            <person name="Brown D.W."/>
            <person name="Divon H."/>
            <person name="Uhlig S."/>
            <person name="Proctor R.H."/>
        </authorList>
    </citation>
    <scope>NUCLEOTIDE SEQUENCE</scope>
    <source>
        <strain evidence="9">NRRL 53441</strain>
    </source>
</reference>
<dbReference type="GO" id="GO:0004029">
    <property type="term" value="F:aldehyde dehydrogenase (NAD+) activity"/>
    <property type="evidence" value="ECO:0007669"/>
    <property type="project" value="UniProtKB-EC"/>
</dbReference>
<evidence type="ECO:0000313" key="9">
    <source>
        <dbReference type="EMBL" id="KAF4447580.1"/>
    </source>
</evidence>
<comment type="caution">
    <text evidence="9">The sequence shown here is derived from an EMBL/GenBank/DDBJ whole genome shotgun (WGS) entry which is preliminary data.</text>
</comment>
<proteinExistence type="inferred from homology"/>
<dbReference type="InterPro" id="IPR016161">
    <property type="entry name" value="Ald_DH/histidinol_DH"/>
</dbReference>
<evidence type="ECO:0000256" key="3">
    <source>
        <dbReference type="ARBA" id="ARBA00023027"/>
    </source>
</evidence>
<gene>
    <name evidence="9" type="ORF">F53441_8907</name>
</gene>
<dbReference type="Pfam" id="PF00171">
    <property type="entry name" value="Aldedh"/>
    <property type="match status" value="1"/>
</dbReference>
<dbReference type="InterPro" id="IPR029510">
    <property type="entry name" value="Ald_DH_CS_GLU"/>
</dbReference>
<comment type="similarity">
    <text evidence="1 7">Belongs to the aldehyde dehydrogenase family.</text>
</comment>
<evidence type="ECO:0000259" key="8">
    <source>
        <dbReference type="Pfam" id="PF00171"/>
    </source>
</evidence>
<dbReference type="FunFam" id="3.40.309.10:FF:000012">
    <property type="entry name" value="Betaine aldehyde dehydrogenase"/>
    <property type="match status" value="1"/>
</dbReference>
<evidence type="ECO:0000256" key="2">
    <source>
        <dbReference type="ARBA" id="ARBA00023002"/>
    </source>
</evidence>
<dbReference type="AlphaFoldDB" id="A0A8H4KAB8"/>
<evidence type="ECO:0000313" key="10">
    <source>
        <dbReference type="Proteomes" id="UP000605986"/>
    </source>
</evidence>
<name>A0A8H4KAB8_9HYPO</name>
<evidence type="ECO:0000256" key="5">
    <source>
        <dbReference type="ARBA" id="ARBA00049194"/>
    </source>
</evidence>
<evidence type="ECO:0000256" key="1">
    <source>
        <dbReference type="ARBA" id="ARBA00009986"/>
    </source>
</evidence>
<dbReference type="InterPro" id="IPR016162">
    <property type="entry name" value="Ald_DH_N"/>
</dbReference>
<keyword evidence="2 7" id="KW-0560">Oxidoreductase</keyword>
<dbReference type="PROSITE" id="PS00687">
    <property type="entry name" value="ALDEHYDE_DEHYDR_GLU"/>
    <property type="match status" value="1"/>
</dbReference>
<evidence type="ECO:0000256" key="4">
    <source>
        <dbReference type="ARBA" id="ARBA00024226"/>
    </source>
</evidence>
<dbReference type="EC" id="1.2.1.3" evidence="4"/>
<comment type="catalytic activity">
    <reaction evidence="5">
        <text>an aldehyde + NAD(+) + H2O = a carboxylate + NADH + 2 H(+)</text>
        <dbReference type="Rhea" id="RHEA:16185"/>
        <dbReference type="ChEBI" id="CHEBI:15377"/>
        <dbReference type="ChEBI" id="CHEBI:15378"/>
        <dbReference type="ChEBI" id="CHEBI:17478"/>
        <dbReference type="ChEBI" id="CHEBI:29067"/>
        <dbReference type="ChEBI" id="CHEBI:57540"/>
        <dbReference type="ChEBI" id="CHEBI:57945"/>
        <dbReference type="EC" id="1.2.1.3"/>
    </reaction>
</comment>
<organism evidence="9 10">
    <name type="scientific">Fusarium austroafricanum</name>
    <dbReference type="NCBI Taxonomy" id="2364996"/>
    <lineage>
        <taxon>Eukaryota</taxon>
        <taxon>Fungi</taxon>
        <taxon>Dikarya</taxon>
        <taxon>Ascomycota</taxon>
        <taxon>Pezizomycotina</taxon>
        <taxon>Sordariomycetes</taxon>
        <taxon>Hypocreomycetidae</taxon>
        <taxon>Hypocreales</taxon>
        <taxon>Nectriaceae</taxon>
        <taxon>Fusarium</taxon>
        <taxon>Fusarium concolor species complex</taxon>
    </lineage>
</organism>
<dbReference type="Gene3D" id="3.40.309.10">
    <property type="entry name" value="Aldehyde Dehydrogenase, Chain A, domain 2"/>
    <property type="match status" value="1"/>
</dbReference>
<dbReference type="EMBL" id="JAADJG010000391">
    <property type="protein sequence ID" value="KAF4447580.1"/>
    <property type="molecule type" value="Genomic_DNA"/>
</dbReference>
<feature type="domain" description="Aldehyde dehydrogenase" evidence="8">
    <location>
        <begin position="93"/>
        <end position="458"/>
    </location>
</feature>
<dbReference type="PANTHER" id="PTHR11699">
    <property type="entry name" value="ALDEHYDE DEHYDROGENASE-RELATED"/>
    <property type="match status" value="1"/>
</dbReference>
<keyword evidence="3" id="KW-0520">NAD</keyword>
<protein>
    <recommendedName>
        <fullName evidence="4">aldehyde dehydrogenase (NAD(+))</fullName>
        <ecNumber evidence="4">1.2.1.3</ecNumber>
    </recommendedName>
</protein>
<evidence type="ECO:0000256" key="6">
    <source>
        <dbReference type="PROSITE-ProRule" id="PRU10007"/>
    </source>
</evidence>
<feature type="active site" evidence="6">
    <location>
        <position position="233"/>
    </location>
</feature>
<evidence type="ECO:0000256" key="7">
    <source>
        <dbReference type="RuleBase" id="RU003345"/>
    </source>
</evidence>